<dbReference type="AlphaFoldDB" id="A0A4Z2ET65"/>
<organism evidence="2 3">
    <name type="scientific">Liparis tanakae</name>
    <name type="common">Tanaka's snailfish</name>
    <dbReference type="NCBI Taxonomy" id="230148"/>
    <lineage>
        <taxon>Eukaryota</taxon>
        <taxon>Metazoa</taxon>
        <taxon>Chordata</taxon>
        <taxon>Craniata</taxon>
        <taxon>Vertebrata</taxon>
        <taxon>Euteleostomi</taxon>
        <taxon>Actinopterygii</taxon>
        <taxon>Neopterygii</taxon>
        <taxon>Teleostei</taxon>
        <taxon>Neoteleostei</taxon>
        <taxon>Acanthomorphata</taxon>
        <taxon>Eupercaria</taxon>
        <taxon>Perciformes</taxon>
        <taxon>Cottioidei</taxon>
        <taxon>Cottales</taxon>
        <taxon>Liparidae</taxon>
        <taxon>Liparis</taxon>
    </lineage>
</organism>
<feature type="region of interest" description="Disordered" evidence="1">
    <location>
        <begin position="48"/>
        <end position="68"/>
    </location>
</feature>
<keyword evidence="3" id="KW-1185">Reference proteome</keyword>
<proteinExistence type="predicted"/>
<accession>A0A4Z2ET65</accession>
<name>A0A4Z2ET65_9TELE</name>
<dbReference type="Proteomes" id="UP000314294">
    <property type="component" value="Unassembled WGS sequence"/>
</dbReference>
<protein>
    <submittedName>
        <fullName evidence="2">Uncharacterized protein</fullName>
    </submittedName>
</protein>
<evidence type="ECO:0000256" key="1">
    <source>
        <dbReference type="SAM" id="MobiDB-lite"/>
    </source>
</evidence>
<comment type="caution">
    <text evidence="2">The sequence shown here is derived from an EMBL/GenBank/DDBJ whole genome shotgun (WGS) entry which is preliminary data.</text>
</comment>
<reference evidence="2 3" key="1">
    <citation type="submission" date="2019-03" db="EMBL/GenBank/DDBJ databases">
        <title>First draft genome of Liparis tanakae, snailfish: a comprehensive survey of snailfish specific genes.</title>
        <authorList>
            <person name="Kim W."/>
            <person name="Song I."/>
            <person name="Jeong J.-H."/>
            <person name="Kim D."/>
            <person name="Kim S."/>
            <person name="Ryu S."/>
            <person name="Song J.Y."/>
            <person name="Lee S.K."/>
        </authorList>
    </citation>
    <scope>NUCLEOTIDE SEQUENCE [LARGE SCALE GENOMIC DNA]</scope>
    <source>
        <tissue evidence="2">Muscle</tissue>
    </source>
</reference>
<gene>
    <name evidence="2" type="ORF">EYF80_057807</name>
</gene>
<dbReference type="EMBL" id="SRLO01002971">
    <property type="protein sequence ID" value="TNN32035.1"/>
    <property type="molecule type" value="Genomic_DNA"/>
</dbReference>
<evidence type="ECO:0000313" key="3">
    <source>
        <dbReference type="Proteomes" id="UP000314294"/>
    </source>
</evidence>
<evidence type="ECO:0000313" key="2">
    <source>
        <dbReference type="EMBL" id="TNN32035.1"/>
    </source>
</evidence>
<sequence>MRTSKHANRAEVLGINQEGEVGNLRYRFSKIQPPVGQGYMCILKPSAGGGASCTAQEDGQQIHRRTKP</sequence>